<gene>
    <name evidence="4" type="ORF">FYJ45_26965</name>
</gene>
<proteinExistence type="predicted"/>
<feature type="domain" description="AAA+ ATPase" evidence="3">
    <location>
        <begin position="124"/>
        <end position="248"/>
    </location>
</feature>
<feature type="region of interest" description="Disordered" evidence="2">
    <location>
        <begin position="1"/>
        <end position="20"/>
    </location>
</feature>
<dbReference type="SUPFAM" id="SSF52540">
    <property type="entry name" value="P-loop containing nucleoside triphosphate hydrolases"/>
    <property type="match status" value="1"/>
</dbReference>
<dbReference type="Proteomes" id="UP000436047">
    <property type="component" value="Unassembled WGS sequence"/>
</dbReference>
<dbReference type="GO" id="GO:0006260">
    <property type="term" value="P:DNA replication"/>
    <property type="evidence" value="ECO:0007669"/>
    <property type="project" value="TreeGrafter"/>
</dbReference>
<dbReference type="InterPro" id="IPR002611">
    <property type="entry name" value="IstB_ATP-bd"/>
</dbReference>
<comment type="caution">
    <text evidence="4">The sequence shown here is derived from an EMBL/GenBank/DDBJ whole genome shotgun (WGS) entry which is preliminary data.</text>
</comment>
<dbReference type="PANTHER" id="PTHR30050">
    <property type="entry name" value="CHROMOSOMAL REPLICATION INITIATOR PROTEIN DNAA"/>
    <property type="match status" value="1"/>
</dbReference>
<keyword evidence="4" id="KW-0067">ATP-binding</keyword>
<feature type="coiled-coil region" evidence="1">
    <location>
        <begin position="59"/>
        <end position="86"/>
    </location>
</feature>
<dbReference type="InterPro" id="IPR027417">
    <property type="entry name" value="P-loop_NTPase"/>
</dbReference>
<evidence type="ECO:0000313" key="5">
    <source>
        <dbReference type="Proteomes" id="UP000436047"/>
    </source>
</evidence>
<name>A0A6N7W8Z8_9FIRM</name>
<dbReference type="InterPro" id="IPR003593">
    <property type="entry name" value="AAA+_ATPase"/>
</dbReference>
<protein>
    <submittedName>
        <fullName evidence="4">ATP-binding protein</fullName>
    </submittedName>
</protein>
<dbReference type="Pfam" id="PF01695">
    <property type="entry name" value="IstB_IS21"/>
    <property type="match status" value="1"/>
</dbReference>
<dbReference type="Gene3D" id="3.40.50.300">
    <property type="entry name" value="P-loop containing nucleotide triphosphate hydrolases"/>
    <property type="match status" value="1"/>
</dbReference>
<evidence type="ECO:0000313" key="4">
    <source>
        <dbReference type="EMBL" id="MSS91726.1"/>
    </source>
</evidence>
<reference evidence="4 5" key="1">
    <citation type="submission" date="2019-08" db="EMBL/GenBank/DDBJ databases">
        <title>In-depth cultivation of the pig gut microbiome towards novel bacterial diversity and tailored functional studies.</title>
        <authorList>
            <person name="Wylensek D."/>
            <person name="Hitch T.C.A."/>
            <person name="Clavel T."/>
        </authorList>
    </citation>
    <scope>NUCLEOTIDE SEQUENCE [LARGE SCALE GENOMIC DNA]</scope>
    <source>
        <strain evidence="4 5">WCA-389-WT-23B</strain>
    </source>
</reference>
<keyword evidence="1" id="KW-0175">Coiled coil</keyword>
<evidence type="ECO:0000256" key="1">
    <source>
        <dbReference type="SAM" id="Coils"/>
    </source>
</evidence>
<keyword evidence="5" id="KW-1185">Reference proteome</keyword>
<sequence>MSQFDDMVLNMTQTTPEPEDYTGEDGLLYCGKCRKPKEAYFPEGKSLFGRDRHPAECDCQRAEREKREAAEKRRTHLEAVERLKQRGFTNPAMREWTFENDNGKCPQMKHARSYAECWEQMKAENIGLLLWGKVGTGKSYFAGCIANALMEREIAVCMTNFALILGDLAASFKDRNEYISRLCSFPLLILDDFGMERGTEYGLEQVYNVIDSRYRSNKPLIVTTNLTLEELQHPEDTAHARIYDRLLEMCSPVRFTGENFRKATAQEKMKRLKTLLNGKESRL</sequence>
<accession>A0A6N7W8Z8</accession>
<dbReference type="AlphaFoldDB" id="A0A6N7W8Z8"/>
<dbReference type="SMART" id="SM00382">
    <property type="entry name" value="AAA"/>
    <property type="match status" value="1"/>
</dbReference>
<organism evidence="4 5">
    <name type="scientific">Eisenbergiella porci</name>
    <dbReference type="NCBI Taxonomy" id="2652274"/>
    <lineage>
        <taxon>Bacteria</taxon>
        <taxon>Bacillati</taxon>
        <taxon>Bacillota</taxon>
        <taxon>Clostridia</taxon>
        <taxon>Lachnospirales</taxon>
        <taxon>Lachnospiraceae</taxon>
        <taxon>Eisenbergiella</taxon>
    </lineage>
</organism>
<dbReference type="NCBIfam" id="NF005992">
    <property type="entry name" value="PRK08116.1"/>
    <property type="match status" value="1"/>
</dbReference>
<dbReference type="CDD" id="cd00009">
    <property type="entry name" value="AAA"/>
    <property type="match status" value="1"/>
</dbReference>
<keyword evidence="4" id="KW-0547">Nucleotide-binding</keyword>
<dbReference type="GO" id="GO:0005524">
    <property type="term" value="F:ATP binding"/>
    <property type="evidence" value="ECO:0007669"/>
    <property type="project" value="UniProtKB-KW"/>
</dbReference>
<dbReference type="GeneID" id="86056636"/>
<dbReference type="PANTHER" id="PTHR30050:SF4">
    <property type="entry name" value="ATP-BINDING PROTEIN RV3427C IN INSERTION SEQUENCE-RELATED"/>
    <property type="match status" value="1"/>
</dbReference>
<evidence type="ECO:0000256" key="2">
    <source>
        <dbReference type="SAM" id="MobiDB-lite"/>
    </source>
</evidence>
<evidence type="ECO:0000259" key="3">
    <source>
        <dbReference type="SMART" id="SM00382"/>
    </source>
</evidence>
<dbReference type="EMBL" id="VUMI01000076">
    <property type="protein sequence ID" value="MSS91726.1"/>
    <property type="molecule type" value="Genomic_DNA"/>
</dbReference>
<dbReference type="RefSeq" id="WP_118557380.1">
    <property type="nucleotide sequence ID" value="NZ_VUMI01000076.1"/>
</dbReference>